<evidence type="ECO:0000313" key="3">
    <source>
        <dbReference type="EMBL" id="MFD2244751.1"/>
    </source>
</evidence>
<sequence>MNKIIVLTLMLSIFGFGKSMAQSNNSEEELKGIIGEYYEDGLPVIMKFVNELPNQSVMDKLPILAVISWKYDGSQNNGMPLKKINKRMILLEEALEDSMESSKVFTHAYSRTGNNLKELVYYTTDQEAFITMLNRALGSHDEYPIEITFYKDKEWAEFKNVLKDFSE</sequence>
<keyword evidence="1" id="KW-0732">Signal</keyword>
<evidence type="ECO:0000259" key="2">
    <source>
        <dbReference type="Pfam" id="PF05117"/>
    </source>
</evidence>
<protein>
    <submittedName>
        <fullName evidence="3">DUF695 domain-containing protein</fullName>
    </submittedName>
</protein>
<dbReference type="InterPro" id="IPR016097">
    <property type="entry name" value="DUF695"/>
</dbReference>
<dbReference type="EMBL" id="JBHUIM010000001">
    <property type="protein sequence ID" value="MFD2244751.1"/>
    <property type="molecule type" value="Genomic_DNA"/>
</dbReference>
<accession>A0ABW5CQI0</accession>
<feature type="chain" id="PRO_5047227136" evidence="1">
    <location>
        <begin position="22"/>
        <end position="167"/>
    </location>
</feature>
<evidence type="ECO:0000256" key="1">
    <source>
        <dbReference type="SAM" id="SignalP"/>
    </source>
</evidence>
<reference evidence="4" key="1">
    <citation type="journal article" date="2019" name="Int. J. Syst. Evol. Microbiol.">
        <title>The Global Catalogue of Microorganisms (GCM) 10K type strain sequencing project: providing services to taxonomists for standard genome sequencing and annotation.</title>
        <authorList>
            <consortium name="The Broad Institute Genomics Platform"/>
            <consortium name="The Broad Institute Genome Sequencing Center for Infectious Disease"/>
            <person name="Wu L."/>
            <person name="Ma J."/>
        </authorList>
    </citation>
    <scope>NUCLEOTIDE SEQUENCE [LARGE SCALE GENOMIC DNA]</scope>
    <source>
        <strain evidence="4">CGMCC 4.1782</strain>
    </source>
</reference>
<organism evidence="3 4">
    <name type="scientific">Pontibacter ruber</name>
    <dbReference type="NCBI Taxonomy" id="1343895"/>
    <lineage>
        <taxon>Bacteria</taxon>
        <taxon>Pseudomonadati</taxon>
        <taxon>Bacteroidota</taxon>
        <taxon>Cytophagia</taxon>
        <taxon>Cytophagales</taxon>
        <taxon>Hymenobacteraceae</taxon>
        <taxon>Pontibacter</taxon>
    </lineage>
</organism>
<evidence type="ECO:0000313" key="4">
    <source>
        <dbReference type="Proteomes" id="UP001597374"/>
    </source>
</evidence>
<dbReference type="Pfam" id="PF05117">
    <property type="entry name" value="DUF695"/>
    <property type="match status" value="1"/>
</dbReference>
<dbReference type="RefSeq" id="WP_250429871.1">
    <property type="nucleotide sequence ID" value="NZ_JALPRR010000002.1"/>
</dbReference>
<dbReference type="Proteomes" id="UP001597374">
    <property type="component" value="Unassembled WGS sequence"/>
</dbReference>
<feature type="domain" description="DUF695" evidence="2">
    <location>
        <begin position="40"/>
        <end position="162"/>
    </location>
</feature>
<proteinExistence type="predicted"/>
<comment type="caution">
    <text evidence="3">The sequence shown here is derived from an EMBL/GenBank/DDBJ whole genome shotgun (WGS) entry which is preliminary data.</text>
</comment>
<gene>
    <name evidence="3" type="ORF">ACFSKP_00700</name>
</gene>
<keyword evidence="4" id="KW-1185">Reference proteome</keyword>
<feature type="signal peptide" evidence="1">
    <location>
        <begin position="1"/>
        <end position="21"/>
    </location>
</feature>
<name>A0ABW5CQI0_9BACT</name>